<dbReference type="PANTHER" id="PTHR46211:SF14">
    <property type="entry name" value="GLYCEROPHOSPHODIESTER PHOSPHODIESTERASE"/>
    <property type="match status" value="1"/>
</dbReference>
<dbReference type="EMBL" id="FOHX01000006">
    <property type="protein sequence ID" value="SEU11285.1"/>
    <property type="molecule type" value="Genomic_DNA"/>
</dbReference>
<dbReference type="AlphaFoldDB" id="A0A1I0JNE9"/>
<feature type="compositionally biased region" description="Polar residues" evidence="1">
    <location>
        <begin position="61"/>
        <end position="72"/>
    </location>
</feature>
<dbReference type="SUPFAM" id="SSF51695">
    <property type="entry name" value="PLC-like phosphodiesterases"/>
    <property type="match status" value="1"/>
</dbReference>
<feature type="region of interest" description="Disordered" evidence="1">
    <location>
        <begin position="52"/>
        <end position="77"/>
    </location>
</feature>
<feature type="chain" id="PRO_5039538188" evidence="2">
    <location>
        <begin position="28"/>
        <end position="268"/>
    </location>
</feature>
<feature type="domain" description="GP-PDE" evidence="3">
    <location>
        <begin position="72"/>
        <end position="226"/>
    </location>
</feature>
<evidence type="ECO:0000313" key="4">
    <source>
        <dbReference type="EMBL" id="SEU11285.1"/>
    </source>
</evidence>
<dbReference type="PANTHER" id="PTHR46211">
    <property type="entry name" value="GLYCEROPHOSPHORYL DIESTER PHOSPHODIESTERASE"/>
    <property type="match status" value="1"/>
</dbReference>
<evidence type="ECO:0000259" key="3">
    <source>
        <dbReference type="Pfam" id="PF03009"/>
    </source>
</evidence>
<proteinExistence type="predicted"/>
<accession>A0A1I0JNE9</accession>
<keyword evidence="5" id="KW-1185">Reference proteome</keyword>
<dbReference type="InterPro" id="IPR030395">
    <property type="entry name" value="GP_PDE_dom"/>
</dbReference>
<reference evidence="4 5" key="1">
    <citation type="submission" date="2016-10" db="EMBL/GenBank/DDBJ databases">
        <authorList>
            <person name="de Groot N.N."/>
        </authorList>
    </citation>
    <scope>NUCLEOTIDE SEQUENCE [LARGE SCALE GENOMIC DNA]</scope>
    <source>
        <strain evidence="4 5">CGMCC 4.5598</strain>
    </source>
</reference>
<gene>
    <name evidence="4" type="ORF">SAMN05421811_10610</name>
</gene>
<sequence>MTMMTRAMSLATVVAVTVPAAGLPAHAGAVATRAAVACPQVFGHGGYPTGANPWDRDKIRQPNNPRALNDQKSWGADGVEGDVQLTRQGTKAVMWHNTSTNGLTGTKQNITDLWWAAGTGNLQSRTITRGPYTGERVYTLREWLDQVRSRGLVALLEIKPETKPILSNATYATAAWKEISDPIKERQGAQRILVYSTDTWIQAELAKRHPTLLKGGAARWTDSVGWEEPPPSWTGNTAHWQSVLAAAPASVMTNYTKEYRAWLKGRCA</sequence>
<evidence type="ECO:0000256" key="2">
    <source>
        <dbReference type="SAM" id="SignalP"/>
    </source>
</evidence>
<feature type="signal peptide" evidence="2">
    <location>
        <begin position="1"/>
        <end position="27"/>
    </location>
</feature>
<evidence type="ECO:0000256" key="1">
    <source>
        <dbReference type="SAM" id="MobiDB-lite"/>
    </source>
</evidence>
<organism evidence="4 5">
    <name type="scientific">Nonomuraea wenchangensis</name>
    <dbReference type="NCBI Taxonomy" id="568860"/>
    <lineage>
        <taxon>Bacteria</taxon>
        <taxon>Bacillati</taxon>
        <taxon>Actinomycetota</taxon>
        <taxon>Actinomycetes</taxon>
        <taxon>Streptosporangiales</taxon>
        <taxon>Streptosporangiaceae</taxon>
        <taxon>Nonomuraea</taxon>
    </lineage>
</organism>
<dbReference type="STRING" id="568860.SAMN05421811_10610"/>
<protein>
    <submittedName>
        <fullName evidence="4">Glycerophosphoryl diester phosphodiesterase</fullName>
    </submittedName>
</protein>
<dbReference type="Proteomes" id="UP000199361">
    <property type="component" value="Unassembled WGS sequence"/>
</dbReference>
<dbReference type="Gene3D" id="3.20.20.190">
    <property type="entry name" value="Phosphatidylinositol (PI) phosphodiesterase"/>
    <property type="match status" value="1"/>
</dbReference>
<name>A0A1I0JNE9_9ACTN</name>
<dbReference type="InterPro" id="IPR017946">
    <property type="entry name" value="PLC-like_Pdiesterase_TIM-brl"/>
</dbReference>
<evidence type="ECO:0000313" key="5">
    <source>
        <dbReference type="Proteomes" id="UP000199361"/>
    </source>
</evidence>
<dbReference type="GO" id="GO:0008081">
    <property type="term" value="F:phosphoric diester hydrolase activity"/>
    <property type="evidence" value="ECO:0007669"/>
    <property type="project" value="InterPro"/>
</dbReference>
<dbReference type="Pfam" id="PF03009">
    <property type="entry name" value="GDPD"/>
    <property type="match status" value="1"/>
</dbReference>
<dbReference type="GO" id="GO:0006629">
    <property type="term" value="P:lipid metabolic process"/>
    <property type="evidence" value="ECO:0007669"/>
    <property type="project" value="InterPro"/>
</dbReference>
<keyword evidence="2" id="KW-0732">Signal</keyword>